<feature type="region of interest" description="Disordered" evidence="1">
    <location>
        <begin position="1"/>
        <end position="101"/>
    </location>
</feature>
<sequence>MGKLRPRPTPHRRPQLRGGSGQSRDQPPPWLEERGAETGLASGLQGQRKGRVRWGQTARLGEGGGGLREEKDKRVSAARKEGLTVPALSSSAPNRKRPVVG</sequence>
<dbReference type="Proteomes" id="UP001176941">
    <property type="component" value="Chromosome 10"/>
</dbReference>
<evidence type="ECO:0000313" key="2">
    <source>
        <dbReference type="EMBL" id="CAI9153541.1"/>
    </source>
</evidence>
<keyword evidence="3" id="KW-1185">Reference proteome</keyword>
<dbReference type="EMBL" id="OX459946">
    <property type="protein sequence ID" value="CAI9153541.1"/>
    <property type="molecule type" value="Genomic_DNA"/>
</dbReference>
<name>A0ABN8Y138_RANTA</name>
<proteinExistence type="predicted"/>
<feature type="compositionally biased region" description="Basic residues" evidence="1">
    <location>
        <begin position="1"/>
        <end position="15"/>
    </location>
</feature>
<evidence type="ECO:0000313" key="3">
    <source>
        <dbReference type="Proteomes" id="UP001176941"/>
    </source>
</evidence>
<gene>
    <name evidence="2" type="ORF">MRATA1EN1_LOCUS2503</name>
</gene>
<evidence type="ECO:0000256" key="1">
    <source>
        <dbReference type="SAM" id="MobiDB-lite"/>
    </source>
</evidence>
<reference evidence="2" key="1">
    <citation type="submission" date="2023-04" db="EMBL/GenBank/DDBJ databases">
        <authorList>
            <consortium name="ELIXIR-Norway"/>
        </authorList>
    </citation>
    <scope>NUCLEOTIDE SEQUENCE [LARGE SCALE GENOMIC DNA]</scope>
</reference>
<protein>
    <submittedName>
        <fullName evidence="2">Uncharacterized protein</fullName>
    </submittedName>
</protein>
<organism evidence="2 3">
    <name type="scientific">Rangifer tarandus platyrhynchus</name>
    <name type="common">Svalbard reindeer</name>
    <dbReference type="NCBI Taxonomy" id="3082113"/>
    <lineage>
        <taxon>Eukaryota</taxon>
        <taxon>Metazoa</taxon>
        <taxon>Chordata</taxon>
        <taxon>Craniata</taxon>
        <taxon>Vertebrata</taxon>
        <taxon>Euteleostomi</taxon>
        <taxon>Mammalia</taxon>
        <taxon>Eutheria</taxon>
        <taxon>Laurasiatheria</taxon>
        <taxon>Artiodactyla</taxon>
        <taxon>Ruminantia</taxon>
        <taxon>Pecora</taxon>
        <taxon>Cervidae</taxon>
        <taxon>Odocoileinae</taxon>
        <taxon>Rangifer</taxon>
    </lineage>
</organism>
<accession>A0ABN8Y138</accession>
<feature type="compositionally biased region" description="Basic and acidic residues" evidence="1">
    <location>
        <begin position="67"/>
        <end position="82"/>
    </location>
</feature>